<feature type="compositionally biased region" description="Low complexity" evidence="1">
    <location>
        <begin position="445"/>
        <end position="474"/>
    </location>
</feature>
<protein>
    <submittedName>
        <fullName evidence="3">Transposase domain (DUF772)</fullName>
    </submittedName>
</protein>
<dbReference type="Proteomes" id="UP000002964">
    <property type="component" value="Unassembled WGS sequence"/>
</dbReference>
<accession>H8Z1J1</accession>
<keyword evidence="4" id="KW-1185">Reference proteome</keyword>
<dbReference type="PANTHER" id="PTHR35604">
    <property type="entry name" value="TRANSPOSASE INSH FOR INSERTION SEQUENCE ELEMENT IS5A-RELATED"/>
    <property type="match status" value="1"/>
</dbReference>
<evidence type="ECO:0000259" key="2">
    <source>
        <dbReference type="Pfam" id="PF05598"/>
    </source>
</evidence>
<dbReference type="eggNOG" id="COG3039">
    <property type="taxonomic scope" value="Bacteria"/>
</dbReference>
<dbReference type="PANTHER" id="PTHR35604:SF2">
    <property type="entry name" value="TRANSPOSASE INSH FOR INSERTION SEQUENCE ELEMENT IS5A-RELATED"/>
    <property type="match status" value="1"/>
</dbReference>
<dbReference type="EMBL" id="JH603169">
    <property type="protein sequence ID" value="EIC22540.1"/>
    <property type="molecule type" value="Genomic_DNA"/>
</dbReference>
<reference evidence="3 4" key="2">
    <citation type="submission" date="2011-11" db="EMBL/GenBank/DDBJ databases">
        <authorList>
            <consortium name="US DOE Joint Genome Institute"/>
            <person name="Lucas S."/>
            <person name="Han J."/>
            <person name="Lapidus A."/>
            <person name="Cheng J.-F."/>
            <person name="Goodwin L."/>
            <person name="Pitluck S."/>
            <person name="Peters L."/>
            <person name="Ovchinnikova G."/>
            <person name="Zhang X."/>
            <person name="Detter J.C."/>
            <person name="Han C."/>
            <person name="Tapia R."/>
            <person name="Land M."/>
            <person name="Hauser L."/>
            <person name="Kyrpides N."/>
            <person name="Ivanova N."/>
            <person name="Pagani I."/>
            <person name="Vogl K."/>
            <person name="Liu Z."/>
            <person name="Overmann J."/>
            <person name="Frigaard N.-U."/>
            <person name="Bryant D."/>
            <person name="Woyke T."/>
        </authorList>
    </citation>
    <scope>NUCLEOTIDE SEQUENCE [LARGE SCALE GENOMIC DNA]</scope>
    <source>
        <strain evidence="3 4">970</strain>
    </source>
</reference>
<evidence type="ECO:0000313" key="4">
    <source>
        <dbReference type="Proteomes" id="UP000002964"/>
    </source>
</evidence>
<organism evidence="3 4">
    <name type="scientific">Thiorhodovibrio frisius</name>
    <dbReference type="NCBI Taxonomy" id="631362"/>
    <lineage>
        <taxon>Bacteria</taxon>
        <taxon>Pseudomonadati</taxon>
        <taxon>Pseudomonadota</taxon>
        <taxon>Gammaproteobacteria</taxon>
        <taxon>Chromatiales</taxon>
        <taxon>Chromatiaceae</taxon>
        <taxon>Thiorhodovibrio</taxon>
    </lineage>
</organism>
<feature type="compositionally biased region" description="Basic and acidic residues" evidence="1">
    <location>
        <begin position="288"/>
        <end position="301"/>
    </location>
</feature>
<evidence type="ECO:0000256" key="1">
    <source>
        <dbReference type="SAM" id="MobiDB-lite"/>
    </source>
</evidence>
<name>H8Z1J1_9GAMM</name>
<sequence>MFRASPASSQIDLFSNVEQFLRALDQKKLNDPNAWQNVFLDQVTNRIPEERFAELFDDTTGRPNAPLRLLVGMLVLKEGFGWSDEELFEAVHFNLLVRRALGLMNLTDEVPVESTYYLFKQRLYAHQVETGENLLKDVFQELTREQAKRLGVVGDRLRMDSTLLGSNLAACTRLQLIIACLQVFWNSLAPEQQARLSDADRALLERLCAKRPSQHIYRLEETAKHAWLEELGELLLRLHQTYDAQSSPRYPLIERLLLEQYQVDDSNEATRVTLKPAQEISADSLQSPHDEDAAYRKKRDETARGYSVNLTETCQDDGLNLIIDVQVEPATAATTATSKRRSPTANRCSRPRQKRSPPTAPTTAKPMRPTPTSRTKTSITPASPASPGATTSSAPRRASWSSTVTAASANSPKSTSPVAIGFVPTANGVTSPTKPLMRPPRDGARSISRASSSIAAVTSRRASSNSSTTPETRS</sequence>
<feature type="region of interest" description="Disordered" evidence="1">
    <location>
        <begin position="331"/>
        <end position="474"/>
    </location>
</feature>
<dbReference type="InterPro" id="IPR008490">
    <property type="entry name" value="Transposase_InsH_N"/>
</dbReference>
<evidence type="ECO:0000313" key="3">
    <source>
        <dbReference type="EMBL" id="EIC22540.1"/>
    </source>
</evidence>
<feature type="region of interest" description="Disordered" evidence="1">
    <location>
        <begin position="280"/>
        <end position="301"/>
    </location>
</feature>
<dbReference type="STRING" id="631362.Thi970DRAFT_02808"/>
<dbReference type="Pfam" id="PF05598">
    <property type="entry name" value="DUF772"/>
    <property type="match status" value="1"/>
</dbReference>
<proteinExistence type="predicted"/>
<reference evidence="4" key="1">
    <citation type="submission" date="2011-06" db="EMBL/GenBank/DDBJ databases">
        <authorList>
            <consortium name="US DOE Joint Genome Institute (JGI-PGF)"/>
            <person name="Lucas S."/>
            <person name="Han J."/>
            <person name="Lapidus A."/>
            <person name="Cheng J.-F."/>
            <person name="Goodwin L."/>
            <person name="Pitluck S."/>
            <person name="Peters L."/>
            <person name="Land M.L."/>
            <person name="Hauser L."/>
            <person name="Vogl K."/>
            <person name="Liu Z."/>
            <person name="Overmann J."/>
            <person name="Frigaard N.-U."/>
            <person name="Bryant D.A."/>
            <person name="Woyke T.J."/>
        </authorList>
    </citation>
    <scope>NUCLEOTIDE SEQUENCE [LARGE SCALE GENOMIC DNA]</scope>
    <source>
        <strain evidence="4">970</strain>
    </source>
</reference>
<dbReference type="OrthoDB" id="3313640at2"/>
<gene>
    <name evidence="3" type="ORF">Thi970DRAFT_02808</name>
</gene>
<feature type="compositionally biased region" description="Low complexity" evidence="1">
    <location>
        <begin position="377"/>
        <end position="411"/>
    </location>
</feature>
<dbReference type="HOGENOM" id="CLU_576087_0_0_6"/>
<dbReference type="AlphaFoldDB" id="H8Z1J1"/>
<dbReference type="RefSeq" id="WP_009149454.1">
    <property type="nucleotide sequence ID" value="NZ_JH603169.1"/>
</dbReference>
<feature type="domain" description="Transposase InsH N-terminal" evidence="2">
    <location>
        <begin position="36"/>
        <end position="122"/>
    </location>
</feature>